<dbReference type="AlphaFoldDB" id="A0A0C3KKX6"/>
<dbReference type="Proteomes" id="UP000054248">
    <property type="component" value="Unassembled WGS sequence"/>
</dbReference>
<name>A0A0C3KKX6_9AGAM</name>
<sequence>MYYSPTTEGVRVPPLAHRGSAPSSQYPRSIAMSTVDSNISNAQPSGSQGMSTRGEAMRPRGGCYEYENCECCCGDCGCSCDDCCDDSMWCGCC</sequence>
<dbReference type="OrthoDB" id="10511608at2759"/>
<evidence type="ECO:0000313" key="3">
    <source>
        <dbReference type="Proteomes" id="UP000054248"/>
    </source>
</evidence>
<keyword evidence="3" id="KW-1185">Reference proteome</keyword>
<feature type="compositionally biased region" description="Polar residues" evidence="1">
    <location>
        <begin position="21"/>
        <end position="51"/>
    </location>
</feature>
<proteinExistence type="predicted"/>
<feature type="region of interest" description="Disordered" evidence="1">
    <location>
        <begin position="1"/>
        <end position="54"/>
    </location>
</feature>
<dbReference type="EMBL" id="KN823119">
    <property type="protein sequence ID" value="KIO22073.1"/>
    <property type="molecule type" value="Genomic_DNA"/>
</dbReference>
<evidence type="ECO:0000256" key="1">
    <source>
        <dbReference type="SAM" id="MobiDB-lite"/>
    </source>
</evidence>
<gene>
    <name evidence="2" type="ORF">M407DRAFT_120787</name>
</gene>
<reference evidence="2 3" key="1">
    <citation type="submission" date="2014-04" db="EMBL/GenBank/DDBJ databases">
        <authorList>
            <consortium name="DOE Joint Genome Institute"/>
            <person name="Kuo A."/>
            <person name="Girlanda M."/>
            <person name="Perotto S."/>
            <person name="Kohler A."/>
            <person name="Nagy L.G."/>
            <person name="Floudas D."/>
            <person name="Copeland A."/>
            <person name="Barry K.W."/>
            <person name="Cichocki N."/>
            <person name="Veneault-Fourrey C."/>
            <person name="LaButti K."/>
            <person name="Lindquist E.A."/>
            <person name="Lipzen A."/>
            <person name="Lundell T."/>
            <person name="Morin E."/>
            <person name="Murat C."/>
            <person name="Sun H."/>
            <person name="Tunlid A."/>
            <person name="Henrissat B."/>
            <person name="Grigoriev I.V."/>
            <person name="Hibbett D.S."/>
            <person name="Martin F."/>
            <person name="Nordberg H.P."/>
            <person name="Cantor M.N."/>
            <person name="Hua S.X."/>
        </authorList>
    </citation>
    <scope>NUCLEOTIDE SEQUENCE [LARGE SCALE GENOMIC DNA]</scope>
    <source>
        <strain evidence="2 3">MUT 4182</strain>
    </source>
</reference>
<dbReference type="HOGENOM" id="CLU_2387779_0_0_1"/>
<accession>A0A0C3KKX6</accession>
<reference evidence="3" key="2">
    <citation type="submission" date="2015-01" db="EMBL/GenBank/DDBJ databases">
        <title>Evolutionary Origins and Diversification of the Mycorrhizal Mutualists.</title>
        <authorList>
            <consortium name="DOE Joint Genome Institute"/>
            <consortium name="Mycorrhizal Genomics Consortium"/>
            <person name="Kohler A."/>
            <person name="Kuo A."/>
            <person name="Nagy L.G."/>
            <person name="Floudas D."/>
            <person name="Copeland A."/>
            <person name="Barry K.W."/>
            <person name="Cichocki N."/>
            <person name="Veneault-Fourrey C."/>
            <person name="LaButti K."/>
            <person name="Lindquist E.A."/>
            <person name="Lipzen A."/>
            <person name="Lundell T."/>
            <person name="Morin E."/>
            <person name="Murat C."/>
            <person name="Riley R."/>
            <person name="Ohm R."/>
            <person name="Sun H."/>
            <person name="Tunlid A."/>
            <person name="Henrissat B."/>
            <person name="Grigoriev I.V."/>
            <person name="Hibbett D.S."/>
            <person name="Martin F."/>
        </authorList>
    </citation>
    <scope>NUCLEOTIDE SEQUENCE [LARGE SCALE GENOMIC DNA]</scope>
    <source>
        <strain evidence="3">MUT 4182</strain>
    </source>
</reference>
<evidence type="ECO:0000313" key="2">
    <source>
        <dbReference type="EMBL" id="KIO22073.1"/>
    </source>
</evidence>
<organism evidence="2 3">
    <name type="scientific">Tulasnella calospora MUT 4182</name>
    <dbReference type="NCBI Taxonomy" id="1051891"/>
    <lineage>
        <taxon>Eukaryota</taxon>
        <taxon>Fungi</taxon>
        <taxon>Dikarya</taxon>
        <taxon>Basidiomycota</taxon>
        <taxon>Agaricomycotina</taxon>
        <taxon>Agaricomycetes</taxon>
        <taxon>Cantharellales</taxon>
        <taxon>Tulasnellaceae</taxon>
        <taxon>Tulasnella</taxon>
    </lineage>
</organism>
<protein>
    <submittedName>
        <fullName evidence="2">Uncharacterized protein</fullName>
    </submittedName>
</protein>